<feature type="transmembrane region" description="Helical" evidence="1">
    <location>
        <begin position="203"/>
        <end position="232"/>
    </location>
</feature>
<evidence type="ECO:0000313" key="3">
    <source>
        <dbReference type="WBParaSite" id="Pan_g6600.t1"/>
    </source>
</evidence>
<keyword evidence="1" id="KW-0812">Transmembrane</keyword>
<feature type="transmembrane region" description="Helical" evidence="1">
    <location>
        <begin position="18"/>
        <end position="43"/>
    </location>
</feature>
<proteinExistence type="predicted"/>
<feature type="transmembrane region" description="Helical" evidence="1">
    <location>
        <begin position="129"/>
        <end position="152"/>
    </location>
</feature>
<dbReference type="AlphaFoldDB" id="A0A7E5A0M9"/>
<keyword evidence="1" id="KW-1133">Transmembrane helix</keyword>
<accession>A0A7E5A0M9</accession>
<dbReference type="WBParaSite" id="Pan_g6600.t1">
    <property type="protein sequence ID" value="Pan_g6600.t1"/>
    <property type="gene ID" value="Pan_g6600"/>
</dbReference>
<organism evidence="2 3">
    <name type="scientific">Panagrellus redivivus</name>
    <name type="common">Microworm</name>
    <dbReference type="NCBI Taxonomy" id="6233"/>
    <lineage>
        <taxon>Eukaryota</taxon>
        <taxon>Metazoa</taxon>
        <taxon>Ecdysozoa</taxon>
        <taxon>Nematoda</taxon>
        <taxon>Chromadorea</taxon>
        <taxon>Rhabditida</taxon>
        <taxon>Tylenchina</taxon>
        <taxon>Panagrolaimomorpha</taxon>
        <taxon>Panagrolaimoidea</taxon>
        <taxon>Panagrolaimidae</taxon>
        <taxon>Panagrellus</taxon>
    </lineage>
</organism>
<keyword evidence="2" id="KW-1185">Reference proteome</keyword>
<name>A0A7E5A0M9_PANRE</name>
<reference evidence="3" key="2">
    <citation type="submission" date="2020-10" db="UniProtKB">
        <authorList>
            <consortium name="WormBaseParasite"/>
        </authorList>
    </citation>
    <scope>IDENTIFICATION</scope>
</reference>
<reference evidence="2" key="1">
    <citation type="journal article" date="2013" name="Genetics">
        <title>The draft genome and transcriptome of Panagrellus redivivus are shaped by the harsh demands of a free-living lifestyle.</title>
        <authorList>
            <person name="Srinivasan J."/>
            <person name="Dillman A.R."/>
            <person name="Macchietto M.G."/>
            <person name="Heikkinen L."/>
            <person name="Lakso M."/>
            <person name="Fracchia K.M."/>
            <person name="Antoshechkin I."/>
            <person name="Mortazavi A."/>
            <person name="Wong G."/>
            <person name="Sternberg P.W."/>
        </authorList>
    </citation>
    <scope>NUCLEOTIDE SEQUENCE [LARGE SCALE GENOMIC DNA]</scope>
    <source>
        <strain evidence="2">MT8872</strain>
    </source>
</reference>
<feature type="transmembrane region" description="Helical" evidence="1">
    <location>
        <begin position="64"/>
        <end position="88"/>
    </location>
</feature>
<dbReference type="Pfam" id="PF10318">
    <property type="entry name" value="7TM_GPCR_Srh"/>
    <property type="match status" value="1"/>
</dbReference>
<evidence type="ECO:0000256" key="1">
    <source>
        <dbReference type="SAM" id="Phobius"/>
    </source>
</evidence>
<feature type="transmembrane region" description="Helical" evidence="1">
    <location>
        <begin position="173"/>
        <end position="197"/>
    </location>
</feature>
<dbReference type="InterPro" id="IPR019422">
    <property type="entry name" value="7TM_GPCR_serpentine_rcpt_Srh"/>
</dbReference>
<sequence length="266" mass="29996">MRAAIPSGILGGFPYSCYIMFGLFLADSAIIATGQALQFAYRISVTYDDSHWMRKLLATKLSRLYFSMFSLLLVLSSLCLVPVVTNIIDPLQAQQMFVADFPALQALVDQYPSLTGYHPELTNSIFDFILYYGTAFCPALPLISIISLTLFARRLQRLKRNSILKTHSIHVMLWKALCAQCACFTIFLISPLTVFVYCLYFEVIWGSYVATLSIFVNSFHIIACSLCILWFITPYRNYVKDCLHNICGKKGKTLTVASSQNQYGLS</sequence>
<protein>
    <submittedName>
        <fullName evidence="3">G protein-coupled receptor</fullName>
    </submittedName>
</protein>
<keyword evidence="1" id="KW-0472">Membrane</keyword>
<evidence type="ECO:0000313" key="2">
    <source>
        <dbReference type="Proteomes" id="UP000492821"/>
    </source>
</evidence>
<dbReference type="Proteomes" id="UP000492821">
    <property type="component" value="Unassembled WGS sequence"/>
</dbReference>